<name>A0A174S4V5_FLAPL</name>
<reference evidence="10 11" key="1">
    <citation type="journal article" date="2019" name="Nat. Med.">
        <title>A library of human gut bacterial isolates paired with longitudinal multiomics data enables mechanistic microbiome research.</title>
        <authorList>
            <person name="Poyet M."/>
            <person name="Groussin M."/>
            <person name="Gibbons S.M."/>
            <person name="Avila-Pacheco J."/>
            <person name="Jiang X."/>
            <person name="Kearney S.M."/>
            <person name="Perrotta A.R."/>
            <person name="Berdy B."/>
            <person name="Zhao S."/>
            <person name="Lieberman T.D."/>
            <person name="Swanson P.K."/>
            <person name="Smith M."/>
            <person name="Roesemann S."/>
            <person name="Alexander J.E."/>
            <person name="Rich S.A."/>
            <person name="Livny J."/>
            <person name="Vlamakis H."/>
            <person name="Clish C."/>
            <person name="Bullock K."/>
            <person name="Deik A."/>
            <person name="Scott J."/>
            <person name="Pierce K.A."/>
            <person name="Xavier R.J."/>
            <person name="Alm E.J."/>
        </authorList>
    </citation>
    <scope>NUCLEOTIDE SEQUENCE [LARGE SCALE GENOMIC DNA]</scope>
    <source>
        <strain evidence="10 11">BIOML-A2</strain>
    </source>
</reference>
<evidence type="ECO:0000256" key="8">
    <source>
        <dbReference type="ARBA" id="ARBA00038435"/>
    </source>
</evidence>
<keyword evidence="7" id="KW-0472">Membrane</keyword>
<evidence type="ECO:0000256" key="4">
    <source>
        <dbReference type="ARBA" id="ARBA00022475"/>
    </source>
</evidence>
<comment type="similarity">
    <text evidence="8">Belongs to the NhaC Na(+)/H(+) (TC 2.A.35) antiporter family.</text>
</comment>
<comment type="caution">
    <text evidence="10">The sequence shown here is derived from an EMBL/GenBank/DDBJ whole genome shotgun (WGS) entry which is preliminary data.</text>
</comment>
<protein>
    <submittedName>
        <fullName evidence="10">Sodium:proton antiporter</fullName>
    </submittedName>
</protein>
<feature type="domain" description="Na+/H+ antiporter NhaC-like C-terminal" evidence="9">
    <location>
        <begin position="12"/>
        <end position="220"/>
    </location>
</feature>
<gene>
    <name evidence="10" type="ORF">GKE97_19150</name>
</gene>
<feature type="domain" description="Na+/H+ antiporter NhaC-like C-terminal" evidence="9">
    <location>
        <begin position="254"/>
        <end position="439"/>
    </location>
</feature>
<dbReference type="InterPro" id="IPR052180">
    <property type="entry name" value="NhaC_Na-H+_Antiporter"/>
</dbReference>
<keyword evidence="2" id="KW-0813">Transport</keyword>
<keyword evidence="6" id="KW-1133">Transmembrane helix</keyword>
<dbReference type="GO" id="GO:0015297">
    <property type="term" value="F:antiporter activity"/>
    <property type="evidence" value="ECO:0007669"/>
    <property type="project" value="UniProtKB-KW"/>
</dbReference>
<dbReference type="InterPro" id="IPR018461">
    <property type="entry name" value="Na/H_Antiport_NhaC-like_C"/>
</dbReference>
<dbReference type="RefSeq" id="WP_009257534.1">
    <property type="nucleotide sequence ID" value="NZ_JADMOW010000003.1"/>
</dbReference>
<evidence type="ECO:0000256" key="6">
    <source>
        <dbReference type="ARBA" id="ARBA00022989"/>
    </source>
</evidence>
<organism evidence="10 11">
    <name type="scientific">Flavonifractor plautii</name>
    <name type="common">Fusobacterium plautii</name>
    <dbReference type="NCBI Taxonomy" id="292800"/>
    <lineage>
        <taxon>Bacteria</taxon>
        <taxon>Bacillati</taxon>
        <taxon>Bacillota</taxon>
        <taxon>Clostridia</taxon>
        <taxon>Eubacteriales</taxon>
        <taxon>Oscillospiraceae</taxon>
        <taxon>Flavonifractor</taxon>
    </lineage>
</organism>
<dbReference type="EMBL" id="WKPR01000024">
    <property type="protein sequence ID" value="MSB21610.1"/>
    <property type="molecule type" value="Genomic_DNA"/>
</dbReference>
<evidence type="ECO:0000313" key="11">
    <source>
        <dbReference type="Proteomes" id="UP000434475"/>
    </source>
</evidence>
<accession>A0A174S4V5</accession>
<comment type="subcellular location">
    <subcellularLocation>
        <location evidence="1">Cell membrane</location>
        <topology evidence="1">Multi-pass membrane protein</topology>
    </subcellularLocation>
</comment>
<sequence>MDQTQAAPETHITYYGGKWVAFAPILLAIVGLIYIAVKQADVPEYWVVFLLPMIVCLFLAKDKTAYCEAIIEGATNKVGGILIMAVLLAGICGQLIETSGLVDTLAHYLIELNFLGNKFVAASFLLTCLIAFSTGTSVGTIFVVGPILYPIGYLVGATPALMIGAIVSGAAFGDNVSPVSDTLIAASSSQKVDLGGVSRSRLKYVLPAAALTLILYLALGSRGEAADLSAVQSAAVRPTALLFLLVPVVVVVFCLLQRHLLEALSYGIVTGVLLGLVTGTITFSDIISVPEPLSAGGLIMEGIEGAVPTILLVMLLFAQIHLLEKGGCIDMMIQSMDRFIVGPRSAEGAIVAICILLNVATGLNTAAIVGTGPLAKRLGEEYQLHGYRTANLLICSGGTLNYLMPYMVPVVCAAMMTAVDLPGAVPVSTLEIVTHQFYPILLLVMTIFAIVSGYGRTLLPDSRAFRESERAVRY</sequence>
<keyword evidence="4" id="KW-1003">Cell membrane</keyword>
<evidence type="ECO:0000256" key="7">
    <source>
        <dbReference type="ARBA" id="ARBA00023136"/>
    </source>
</evidence>
<keyword evidence="3" id="KW-0050">Antiport</keyword>
<evidence type="ECO:0000313" key="10">
    <source>
        <dbReference type="EMBL" id="MSB21610.1"/>
    </source>
</evidence>
<dbReference type="PANTHER" id="PTHR33451">
    <property type="entry name" value="MALATE-2H(+)/NA(+)-LACTATE ANTIPORTER"/>
    <property type="match status" value="1"/>
</dbReference>
<evidence type="ECO:0000259" key="9">
    <source>
        <dbReference type="Pfam" id="PF03553"/>
    </source>
</evidence>
<dbReference type="PANTHER" id="PTHR33451:SF5">
    <property type="entry name" value="NA+_H+ ANTIPORTER"/>
    <property type="match status" value="1"/>
</dbReference>
<dbReference type="Pfam" id="PF03553">
    <property type="entry name" value="Na_H_antiporter"/>
    <property type="match status" value="2"/>
</dbReference>
<evidence type="ECO:0000256" key="1">
    <source>
        <dbReference type="ARBA" id="ARBA00004651"/>
    </source>
</evidence>
<keyword evidence="5" id="KW-0812">Transmembrane</keyword>
<evidence type="ECO:0000256" key="3">
    <source>
        <dbReference type="ARBA" id="ARBA00022449"/>
    </source>
</evidence>
<dbReference type="GO" id="GO:0005886">
    <property type="term" value="C:plasma membrane"/>
    <property type="evidence" value="ECO:0007669"/>
    <property type="project" value="UniProtKB-SubCell"/>
</dbReference>
<dbReference type="AlphaFoldDB" id="A0A174S4V5"/>
<proteinExistence type="inferred from homology"/>
<dbReference type="Proteomes" id="UP000434475">
    <property type="component" value="Unassembled WGS sequence"/>
</dbReference>
<evidence type="ECO:0000256" key="5">
    <source>
        <dbReference type="ARBA" id="ARBA00022692"/>
    </source>
</evidence>
<evidence type="ECO:0000256" key="2">
    <source>
        <dbReference type="ARBA" id="ARBA00022448"/>
    </source>
</evidence>